<keyword evidence="3" id="KW-1185">Reference proteome</keyword>
<dbReference type="AlphaFoldDB" id="A0A1H0LHY5"/>
<protein>
    <recommendedName>
        <fullName evidence="4">Preprotein translocase subunit SecE</fullName>
    </recommendedName>
</protein>
<reference evidence="3" key="1">
    <citation type="submission" date="2016-10" db="EMBL/GenBank/DDBJ databases">
        <authorList>
            <person name="Varghese N."/>
            <person name="Submissions S."/>
        </authorList>
    </citation>
    <scope>NUCLEOTIDE SEQUENCE [LARGE SCALE GENOMIC DNA]</scope>
    <source>
        <strain evidence="3">DSM 19110</strain>
    </source>
</reference>
<keyword evidence="1" id="KW-1133">Transmembrane helix</keyword>
<dbReference type="Proteomes" id="UP000183200">
    <property type="component" value="Unassembled WGS sequence"/>
</dbReference>
<accession>A0A1H0LHY5</accession>
<sequence>MLSKPYFILQVFARQKEEKKERPLTKSDWIQVDRIVIILLFVAVIIGAIVFS</sequence>
<gene>
    <name evidence="2" type="ORF">SAMN05421820_11812</name>
</gene>
<feature type="transmembrane region" description="Helical" evidence="1">
    <location>
        <begin position="32"/>
        <end position="51"/>
    </location>
</feature>
<dbReference type="EMBL" id="FNGY01000018">
    <property type="protein sequence ID" value="SDO67779.1"/>
    <property type="molecule type" value="Genomic_DNA"/>
</dbReference>
<keyword evidence="1" id="KW-0472">Membrane</keyword>
<evidence type="ECO:0000256" key="1">
    <source>
        <dbReference type="SAM" id="Phobius"/>
    </source>
</evidence>
<evidence type="ECO:0008006" key="4">
    <source>
        <dbReference type="Google" id="ProtNLM"/>
    </source>
</evidence>
<dbReference type="RefSeq" id="WP_172665008.1">
    <property type="nucleotide sequence ID" value="NZ_FNGY01000018.1"/>
</dbReference>
<proteinExistence type="predicted"/>
<evidence type="ECO:0000313" key="3">
    <source>
        <dbReference type="Proteomes" id="UP000183200"/>
    </source>
</evidence>
<keyword evidence="1" id="KW-0812">Transmembrane</keyword>
<evidence type="ECO:0000313" key="2">
    <source>
        <dbReference type="EMBL" id="SDO67779.1"/>
    </source>
</evidence>
<organism evidence="2 3">
    <name type="scientific">Pedobacter steynii</name>
    <dbReference type="NCBI Taxonomy" id="430522"/>
    <lineage>
        <taxon>Bacteria</taxon>
        <taxon>Pseudomonadati</taxon>
        <taxon>Bacteroidota</taxon>
        <taxon>Sphingobacteriia</taxon>
        <taxon>Sphingobacteriales</taxon>
        <taxon>Sphingobacteriaceae</taxon>
        <taxon>Pedobacter</taxon>
    </lineage>
</organism>
<name>A0A1H0LHY5_9SPHI</name>